<reference evidence="2" key="1">
    <citation type="journal article" date="2019" name="Int. J. Syst. Evol. Microbiol.">
        <title>The Global Catalogue of Microorganisms (GCM) 10K type strain sequencing project: providing services to taxonomists for standard genome sequencing and annotation.</title>
        <authorList>
            <consortium name="The Broad Institute Genomics Platform"/>
            <consortium name="The Broad Institute Genome Sequencing Center for Infectious Disease"/>
            <person name="Wu L."/>
            <person name="Ma J."/>
        </authorList>
    </citation>
    <scope>NUCLEOTIDE SEQUENCE [LARGE SCALE GENOMIC DNA]</scope>
    <source>
        <strain evidence="2">KACC 12633</strain>
    </source>
</reference>
<protein>
    <recommendedName>
        <fullName evidence="3">Class I SAM-dependent methyltransferase</fullName>
    </recommendedName>
</protein>
<gene>
    <name evidence="1" type="ORF">ACFPP9_20055</name>
</gene>
<proteinExistence type="predicted"/>
<dbReference type="RefSeq" id="WP_266343741.1">
    <property type="nucleotide sequence ID" value="NZ_JAPKNH010000003.1"/>
</dbReference>
<evidence type="ECO:0008006" key="3">
    <source>
        <dbReference type="Google" id="ProtNLM"/>
    </source>
</evidence>
<evidence type="ECO:0000313" key="1">
    <source>
        <dbReference type="EMBL" id="MFC5518083.1"/>
    </source>
</evidence>
<dbReference type="Proteomes" id="UP001596150">
    <property type="component" value="Unassembled WGS sequence"/>
</dbReference>
<dbReference type="EMBL" id="JBHSML010000013">
    <property type="protein sequence ID" value="MFC5518083.1"/>
    <property type="molecule type" value="Genomic_DNA"/>
</dbReference>
<sequence length="345" mass="38404">MHEEAAAVVEVVDGRPVDCEFDIVSRLADRDHGPLSVSDLAAALRASDPTVASSFSESPRAIGTYWSALVTLARPRRFACMDAEDDSGFQALFGAIRAVGGDCQCIGIGPRSASHQAPSWEASGSPPRDADLARCHADATGDWRFDVDSAGIRLEGGSIDMLFVGSLATVRALRRDFEVWLSKMSSDGIILFRDMEQFASEFGTWRLWRTLTQRYPFIEIGAEARMGVLLVGNGSPLARYLDPSGPLSILSEMNDLLHHASHHILSENDNLRARMETLGNKLSEYEDLSLRHNEMMIENADLRAHIGRLDHRLGDLKLYLDKYDRSLYGRVRTAMRQIRRRIRGM</sequence>
<comment type="caution">
    <text evidence="1">The sequence shown here is derived from an EMBL/GenBank/DDBJ whole genome shotgun (WGS) entry which is preliminary data.</text>
</comment>
<evidence type="ECO:0000313" key="2">
    <source>
        <dbReference type="Proteomes" id="UP001596150"/>
    </source>
</evidence>
<accession>A0ABW0Q0F0</accession>
<keyword evidence="2" id="KW-1185">Reference proteome</keyword>
<organism evidence="1 2">
    <name type="scientific">Kaistia terrae</name>
    <dbReference type="NCBI Taxonomy" id="537017"/>
    <lineage>
        <taxon>Bacteria</taxon>
        <taxon>Pseudomonadati</taxon>
        <taxon>Pseudomonadota</taxon>
        <taxon>Alphaproteobacteria</taxon>
        <taxon>Hyphomicrobiales</taxon>
        <taxon>Kaistiaceae</taxon>
        <taxon>Kaistia</taxon>
    </lineage>
</organism>
<name>A0ABW0Q0F0_9HYPH</name>